<evidence type="ECO:0000313" key="2">
    <source>
        <dbReference type="EMBL" id="THG00846.1"/>
    </source>
</evidence>
<proteinExistence type="predicted"/>
<feature type="compositionally biased region" description="Gly residues" evidence="1">
    <location>
        <begin position="87"/>
        <end position="99"/>
    </location>
</feature>
<reference evidence="2 3" key="1">
    <citation type="journal article" date="2018" name="Proc. Natl. Acad. Sci. U.S.A.">
        <title>Draft genome sequence of Camellia sinensis var. sinensis provides insights into the evolution of the tea genome and tea quality.</title>
        <authorList>
            <person name="Wei C."/>
            <person name="Yang H."/>
            <person name="Wang S."/>
            <person name="Zhao J."/>
            <person name="Liu C."/>
            <person name="Gao L."/>
            <person name="Xia E."/>
            <person name="Lu Y."/>
            <person name="Tai Y."/>
            <person name="She G."/>
            <person name="Sun J."/>
            <person name="Cao H."/>
            <person name="Tong W."/>
            <person name="Gao Q."/>
            <person name="Li Y."/>
            <person name="Deng W."/>
            <person name="Jiang X."/>
            <person name="Wang W."/>
            <person name="Chen Q."/>
            <person name="Zhang S."/>
            <person name="Li H."/>
            <person name="Wu J."/>
            <person name="Wang P."/>
            <person name="Li P."/>
            <person name="Shi C."/>
            <person name="Zheng F."/>
            <person name="Jian J."/>
            <person name="Huang B."/>
            <person name="Shan D."/>
            <person name="Shi M."/>
            <person name="Fang C."/>
            <person name="Yue Y."/>
            <person name="Li F."/>
            <person name="Li D."/>
            <person name="Wei S."/>
            <person name="Han B."/>
            <person name="Jiang C."/>
            <person name="Yin Y."/>
            <person name="Xia T."/>
            <person name="Zhang Z."/>
            <person name="Bennetzen J.L."/>
            <person name="Zhao S."/>
            <person name="Wan X."/>
        </authorList>
    </citation>
    <scope>NUCLEOTIDE SEQUENCE [LARGE SCALE GENOMIC DNA]</scope>
    <source>
        <strain evidence="3">cv. Shuchazao</strain>
        <tissue evidence="2">Leaf</tissue>
    </source>
</reference>
<name>A0A4S4DGA0_CAMSN</name>
<dbReference type="AlphaFoldDB" id="A0A4S4DGA0"/>
<organism evidence="2 3">
    <name type="scientific">Camellia sinensis var. sinensis</name>
    <name type="common">China tea</name>
    <dbReference type="NCBI Taxonomy" id="542762"/>
    <lineage>
        <taxon>Eukaryota</taxon>
        <taxon>Viridiplantae</taxon>
        <taxon>Streptophyta</taxon>
        <taxon>Embryophyta</taxon>
        <taxon>Tracheophyta</taxon>
        <taxon>Spermatophyta</taxon>
        <taxon>Magnoliopsida</taxon>
        <taxon>eudicotyledons</taxon>
        <taxon>Gunneridae</taxon>
        <taxon>Pentapetalae</taxon>
        <taxon>asterids</taxon>
        <taxon>Ericales</taxon>
        <taxon>Theaceae</taxon>
        <taxon>Camellia</taxon>
    </lineage>
</organism>
<keyword evidence="3" id="KW-1185">Reference proteome</keyword>
<evidence type="ECO:0000256" key="1">
    <source>
        <dbReference type="SAM" id="MobiDB-lite"/>
    </source>
</evidence>
<evidence type="ECO:0000313" key="3">
    <source>
        <dbReference type="Proteomes" id="UP000306102"/>
    </source>
</evidence>
<protein>
    <submittedName>
        <fullName evidence="2">Uncharacterized protein</fullName>
    </submittedName>
</protein>
<dbReference type="Proteomes" id="UP000306102">
    <property type="component" value="Unassembled WGS sequence"/>
</dbReference>
<comment type="caution">
    <text evidence="2">The sequence shown here is derived from an EMBL/GenBank/DDBJ whole genome shotgun (WGS) entry which is preliminary data.</text>
</comment>
<feature type="compositionally biased region" description="Basic residues" evidence="1">
    <location>
        <begin position="102"/>
        <end position="111"/>
    </location>
</feature>
<sequence length="118" mass="12198">MESSSGLKTLNVIATTTPLHFRTGFSLFRQPGRGNGVCLPNGVGEALGEASPNKLLQVVLVSPQRIRRRGWEGGFMTGRGGKEEKGGAGGDGDGDGGSGDGKKKKKKKNGRVAKEGGC</sequence>
<dbReference type="EMBL" id="SDRB02011572">
    <property type="protein sequence ID" value="THG00846.1"/>
    <property type="molecule type" value="Genomic_DNA"/>
</dbReference>
<gene>
    <name evidence="2" type="ORF">TEA_006898</name>
</gene>
<feature type="region of interest" description="Disordered" evidence="1">
    <location>
        <begin position="71"/>
        <end position="118"/>
    </location>
</feature>
<accession>A0A4S4DGA0</accession>